<evidence type="ECO:0000256" key="3">
    <source>
        <dbReference type="SAM" id="Phobius"/>
    </source>
</evidence>
<evidence type="ECO:0000256" key="2">
    <source>
        <dbReference type="SAM" id="MobiDB-lite"/>
    </source>
</evidence>
<dbReference type="EMBL" id="UNSH01000036">
    <property type="protein sequence ID" value="SZF01541.1"/>
    <property type="molecule type" value="Genomic_DNA"/>
</dbReference>
<organism evidence="5 6">
    <name type="scientific">Blumeria hordei</name>
    <name type="common">Barley powdery mildew</name>
    <name type="synonym">Blumeria graminis f. sp. hordei</name>
    <dbReference type="NCBI Taxonomy" id="2867405"/>
    <lineage>
        <taxon>Eukaryota</taxon>
        <taxon>Fungi</taxon>
        <taxon>Dikarya</taxon>
        <taxon>Ascomycota</taxon>
        <taxon>Pezizomycotina</taxon>
        <taxon>Leotiomycetes</taxon>
        <taxon>Erysiphales</taxon>
        <taxon>Erysiphaceae</taxon>
        <taxon>Blumeria</taxon>
    </lineage>
</organism>
<evidence type="ECO:0000313" key="5">
    <source>
        <dbReference type="EMBL" id="SZF01541.1"/>
    </source>
</evidence>
<gene>
    <name evidence="5" type="ORF">BLGHR1_12309</name>
</gene>
<dbReference type="PANTHER" id="PTHR18884">
    <property type="entry name" value="SEPTIN"/>
    <property type="match status" value="1"/>
</dbReference>
<feature type="domain" description="Septin-type G" evidence="4">
    <location>
        <begin position="215"/>
        <end position="513"/>
    </location>
</feature>
<dbReference type="PROSITE" id="PS51719">
    <property type="entry name" value="G_SEPTIN"/>
    <property type="match status" value="1"/>
</dbReference>
<dbReference type="AlphaFoldDB" id="A0A383UMK7"/>
<comment type="similarity">
    <text evidence="1">Belongs to the TRAFAC class TrmE-Era-EngA-EngB-Septin-like GTPase superfamily. Septin GTPase family.</text>
</comment>
<dbReference type="InterPro" id="IPR046707">
    <property type="entry name" value="DUF6780"/>
</dbReference>
<sequence length="738" mass="82685">MRQILGDDALVGRSRSNDDTVLLPPTPMTYFLTDEKSMKQPSSSHPILNSNLSMVKKDDTGLESYETTSLLAGDVDDSYEMPRLTRQSKNNFGGDLTANLVEDQAEGISPYSSPSANVSRNASPSRTFQNTLSRPYTPLSFHSPAPNSLMSSPGSRLNYNADFFPDDPSNQVKISNLTQEQGITLQLTDCSGAPQLVMPSLKMPSRRPFTENGKNMGRLKILVAGDSNVGKTSLLKAIVQTCEDIVHVDSICVPTSSKRDSHRNISNRKKSRNGTSNSEATSHITEIYASTKPYPAWWSELDECRILKRRNSGETVLERNLCFVDTPGYGNQNSQLECASSVIDYIEAQFRKISTFNGLSESEMINMLSGNGGDQVDVAIDIEYLRRLSRLTSIIPIIAHADVYSEEEISIIKQNIHSELRSANIKPFLFRINSEQAQDSTQPFSPFAVSSSVSKDLQTMDASLLMSPDYVQPLIDSELKALVAQLFEHDTISWLRHLAAKKYVHWRISSLLDSTSQSLSQIHPIPLMSQVLTAPVGVTTAFALARITDHTQREERIAQVQLANWAAELQRSLQDERIHFEDLARKDRAVWLTKRLSECVQDGTIIPVTQVCKEKFTMNPDLRDVVKPGLFPARQVKEENFDKNDPLGLILLSHKIKQRGWAILKIAGSLGIFSGLAIWVTRRWRENWQIGGLEMRDWVGLHVLYGIYINRGNHNILVTIAFLRRKQISNGIKKVDYT</sequence>
<dbReference type="Gene3D" id="3.40.50.300">
    <property type="entry name" value="P-loop containing nucleotide triphosphate hydrolases"/>
    <property type="match status" value="1"/>
</dbReference>
<feature type="region of interest" description="Disordered" evidence="2">
    <location>
        <begin position="107"/>
        <end position="128"/>
    </location>
</feature>
<dbReference type="Pfam" id="PF20571">
    <property type="entry name" value="DUF6780"/>
    <property type="match status" value="1"/>
</dbReference>
<keyword evidence="1" id="KW-0547">Nucleotide-binding</keyword>
<protein>
    <recommendedName>
        <fullName evidence="4">Septin-type G domain-containing protein</fullName>
    </recommendedName>
</protein>
<name>A0A383UMK7_BLUHO</name>
<evidence type="ECO:0000256" key="1">
    <source>
        <dbReference type="RuleBase" id="RU004560"/>
    </source>
</evidence>
<evidence type="ECO:0000259" key="4">
    <source>
        <dbReference type="PROSITE" id="PS51719"/>
    </source>
</evidence>
<proteinExistence type="inferred from homology"/>
<keyword evidence="3" id="KW-1133">Transmembrane helix</keyword>
<dbReference type="Pfam" id="PF00735">
    <property type="entry name" value="Septin"/>
    <property type="match status" value="1"/>
</dbReference>
<dbReference type="GO" id="GO:0005525">
    <property type="term" value="F:GTP binding"/>
    <property type="evidence" value="ECO:0007669"/>
    <property type="project" value="UniProtKB-KW"/>
</dbReference>
<keyword evidence="3" id="KW-0812">Transmembrane</keyword>
<dbReference type="InterPro" id="IPR027417">
    <property type="entry name" value="P-loop_NTPase"/>
</dbReference>
<dbReference type="SUPFAM" id="SSF52540">
    <property type="entry name" value="P-loop containing nucleoside triphosphate hydrolases"/>
    <property type="match status" value="1"/>
</dbReference>
<keyword evidence="3" id="KW-0472">Membrane</keyword>
<feature type="transmembrane region" description="Helical" evidence="3">
    <location>
        <begin position="660"/>
        <end position="680"/>
    </location>
</feature>
<evidence type="ECO:0000313" key="6">
    <source>
        <dbReference type="Proteomes" id="UP000275772"/>
    </source>
</evidence>
<reference evidence="5 6" key="1">
    <citation type="submission" date="2017-11" db="EMBL/GenBank/DDBJ databases">
        <authorList>
            <person name="Kracher B."/>
        </authorList>
    </citation>
    <scope>NUCLEOTIDE SEQUENCE [LARGE SCALE GENOMIC DNA]</scope>
    <source>
        <strain evidence="5 6">RACE1</strain>
    </source>
</reference>
<dbReference type="Proteomes" id="UP000275772">
    <property type="component" value="Unassembled WGS sequence"/>
</dbReference>
<keyword evidence="1" id="KW-0342">GTP-binding</keyword>
<accession>A0A383UMK7</accession>
<feature type="compositionally biased region" description="Polar residues" evidence="2">
    <location>
        <begin position="110"/>
        <end position="128"/>
    </location>
</feature>
<dbReference type="InterPro" id="IPR030379">
    <property type="entry name" value="G_SEPTIN_dom"/>
</dbReference>
<feature type="region of interest" description="Disordered" evidence="2">
    <location>
        <begin position="256"/>
        <end position="280"/>
    </location>
</feature>
<dbReference type="VEuPathDB" id="FungiDB:BLGHR1_12309"/>